<comment type="caution">
    <text evidence="1">The sequence shown here is derived from an EMBL/GenBank/DDBJ whole genome shotgun (WGS) entry which is preliminary data.</text>
</comment>
<dbReference type="EMBL" id="JAFVMH010000002">
    <property type="protein sequence ID" value="MBO1324653.1"/>
    <property type="molecule type" value="Genomic_DNA"/>
</dbReference>
<evidence type="ECO:0000313" key="1">
    <source>
        <dbReference type="EMBL" id="MBO1324653.1"/>
    </source>
</evidence>
<name>A0A939KLW7_9PROT</name>
<accession>A0A939KLW7</accession>
<protein>
    <submittedName>
        <fullName evidence="1">Uncharacterized protein</fullName>
    </submittedName>
</protein>
<organism evidence="1 2">
    <name type="scientific">Acetobacter garciniae</name>
    <dbReference type="NCBI Taxonomy" id="2817435"/>
    <lineage>
        <taxon>Bacteria</taxon>
        <taxon>Pseudomonadati</taxon>
        <taxon>Pseudomonadota</taxon>
        <taxon>Alphaproteobacteria</taxon>
        <taxon>Acetobacterales</taxon>
        <taxon>Acetobacteraceae</taxon>
        <taxon>Acetobacter</taxon>
    </lineage>
</organism>
<evidence type="ECO:0000313" key="2">
    <source>
        <dbReference type="Proteomes" id="UP000664073"/>
    </source>
</evidence>
<dbReference type="AlphaFoldDB" id="A0A939KLW7"/>
<sequence>MMQKTTTHAHASCIDYLNAEHGDYSGDKMRESLSPDEVTKGLSKAIRDECQKYPKEPVDRAVANVRQAYTSRLSEITNKIRNNTDTLKSNGGA</sequence>
<gene>
    <name evidence="1" type="ORF">J2D77_05730</name>
</gene>
<proteinExistence type="predicted"/>
<keyword evidence="2" id="KW-1185">Reference proteome</keyword>
<dbReference type="Proteomes" id="UP000664073">
    <property type="component" value="Unassembled WGS sequence"/>
</dbReference>
<reference evidence="1" key="1">
    <citation type="submission" date="2021-03" db="EMBL/GenBank/DDBJ databases">
        <title>The complete genome sequence of Acetobacter sp. TBRC 12339.</title>
        <authorList>
            <person name="Charoenyingcharoen P."/>
            <person name="Yukphan P."/>
        </authorList>
    </citation>
    <scope>NUCLEOTIDE SEQUENCE</scope>
    <source>
        <strain evidence="1">TBRC 12339</strain>
    </source>
</reference>